<dbReference type="InterPro" id="IPR057309">
    <property type="entry name" value="PcsB_CC"/>
</dbReference>
<reference evidence="7" key="1">
    <citation type="submission" date="2020-08" db="EMBL/GenBank/DDBJ databases">
        <title>Genome public.</title>
        <authorList>
            <person name="Liu C."/>
            <person name="Sun Q."/>
        </authorList>
    </citation>
    <scope>NUCLEOTIDE SEQUENCE</scope>
    <source>
        <strain evidence="7">NSJ-40</strain>
    </source>
</reference>
<dbReference type="Pfam" id="PF24568">
    <property type="entry name" value="CC_PcsB"/>
    <property type="match status" value="1"/>
</dbReference>
<dbReference type="InterPro" id="IPR011055">
    <property type="entry name" value="Dup_hybrid_motif"/>
</dbReference>
<evidence type="ECO:0000313" key="8">
    <source>
        <dbReference type="Proteomes" id="UP000651482"/>
    </source>
</evidence>
<feature type="coiled-coil region" evidence="2">
    <location>
        <begin position="30"/>
        <end position="110"/>
    </location>
</feature>
<feature type="signal peptide" evidence="4">
    <location>
        <begin position="1"/>
        <end position="31"/>
    </location>
</feature>
<dbReference type="GO" id="GO:0004222">
    <property type="term" value="F:metalloendopeptidase activity"/>
    <property type="evidence" value="ECO:0007669"/>
    <property type="project" value="TreeGrafter"/>
</dbReference>
<evidence type="ECO:0000256" key="3">
    <source>
        <dbReference type="SAM" id="MobiDB-lite"/>
    </source>
</evidence>
<dbReference type="Pfam" id="PF01551">
    <property type="entry name" value="Peptidase_M23"/>
    <property type="match status" value="1"/>
</dbReference>
<accession>A0A926D8W5</accession>
<evidence type="ECO:0000256" key="1">
    <source>
        <dbReference type="ARBA" id="ARBA00022729"/>
    </source>
</evidence>
<evidence type="ECO:0000259" key="5">
    <source>
        <dbReference type="Pfam" id="PF01551"/>
    </source>
</evidence>
<name>A0A926D8W5_9FIRM</name>
<feature type="domain" description="M23ase beta-sheet core" evidence="5">
    <location>
        <begin position="310"/>
        <end position="409"/>
    </location>
</feature>
<proteinExistence type="predicted"/>
<evidence type="ECO:0000256" key="2">
    <source>
        <dbReference type="SAM" id="Coils"/>
    </source>
</evidence>
<evidence type="ECO:0000256" key="4">
    <source>
        <dbReference type="SAM" id="SignalP"/>
    </source>
</evidence>
<feature type="compositionally biased region" description="Basic and acidic residues" evidence="3">
    <location>
        <begin position="217"/>
        <end position="229"/>
    </location>
</feature>
<gene>
    <name evidence="7" type="ORF">IAG03_07595</name>
</gene>
<dbReference type="PANTHER" id="PTHR21666:SF270">
    <property type="entry name" value="MUREIN HYDROLASE ACTIVATOR ENVC"/>
    <property type="match status" value="1"/>
</dbReference>
<dbReference type="SUPFAM" id="SSF51261">
    <property type="entry name" value="Duplicated hybrid motif"/>
    <property type="match status" value="1"/>
</dbReference>
<dbReference type="Proteomes" id="UP000651482">
    <property type="component" value="Unassembled WGS sequence"/>
</dbReference>
<organism evidence="7 8">
    <name type="scientific">Yeguia hominis</name>
    <dbReference type="NCBI Taxonomy" id="2763662"/>
    <lineage>
        <taxon>Bacteria</taxon>
        <taxon>Bacillati</taxon>
        <taxon>Bacillota</taxon>
        <taxon>Clostridia</taxon>
        <taxon>Eubacteriales</taxon>
        <taxon>Yeguiaceae</taxon>
        <taxon>Yeguia</taxon>
    </lineage>
</organism>
<dbReference type="PANTHER" id="PTHR21666">
    <property type="entry name" value="PEPTIDASE-RELATED"/>
    <property type="match status" value="1"/>
</dbReference>
<dbReference type="RefSeq" id="WP_249319520.1">
    <property type="nucleotide sequence ID" value="NZ_JACRSN010000009.1"/>
</dbReference>
<keyword evidence="8" id="KW-1185">Reference proteome</keyword>
<dbReference type="EMBL" id="JACRSN010000009">
    <property type="protein sequence ID" value="MBC8533866.1"/>
    <property type="molecule type" value="Genomic_DNA"/>
</dbReference>
<keyword evidence="1 4" id="KW-0732">Signal</keyword>
<comment type="caution">
    <text evidence="7">The sequence shown here is derived from an EMBL/GenBank/DDBJ whole genome shotgun (WGS) entry which is preliminary data.</text>
</comment>
<dbReference type="Gene3D" id="6.10.250.3150">
    <property type="match status" value="1"/>
</dbReference>
<protein>
    <submittedName>
        <fullName evidence="7">Peptidoglycan DD-metalloendopeptidase family protein</fullName>
    </submittedName>
</protein>
<dbReference type="InterPro" id="IPR016047">
    <property type="entry name" value="M23ase_b-sheet_dom"/>
</dbReference>
<sequence>MRYKKQKTILAAALAAVLLVTSAGFSLPVRAETLSELEDQKTELEQQKAENDEKLKDLKADITKQEEYLATLQEQQRTLEGQIDTLNQETQELDDQILALEGQISEKQKKIDADMETLKARLRALYIAGDASTLEIILNCENLIDFAEKTEFIKAITEHDSKLMSELSEDIAGISSEKDKIQSYKDQVLEDKKDLDAKREELSGLYEEAQSVMDSLNQDKSDAENRSSELEGDLSEAESAIDAWYEDYYAQQNTPDDNSTGSGDSGDNGGSSGNGSGGGSNGGGVSGTGMFIWPVPGYTWLSSYWGDGRNHQAIDIAGSGIYGAPIVAADSGTVSYAESGGWGGGYGTWLIVDHGNGYSTVYAHLSGLAVSQGESVSQGQVVGYVGSTGDSSGPHLHFEVREYGVRVNPLNWFSGVG</sequence>
<feature type="compositionally biased region" description="Gly residues" evidence="3">
    <location>
        <begin position="263"/>
        <end position="281"/>
    </location>
</feature>
<feature type="region of interest" description="Disordered" evidence="3">
    <location>
        <begin position="251"/>
        <end position="281"/>
    </location>
</feature>
<feature type="region of interest" description="Disordered" evidence="3">
    <location>
        <begin position="211"/>
        <end position="236"/>
    </location>
</feature>
<keyword evidence="2" id="KW-0175">Coiled coil</keyword>
<dbReference type="AlphaFoldDB" id="A0A926D8W5"/>
<feature type="chain" id="PRO_5037472000" evidence="4">
    <location>
        <begin position="32"/>
        <end position="417"/>
    </location>
</feature>
<evidence type="ECO:0000313" key="7">
    <source>
        <dbReference type="EMBL" id="MBC8533866.1"/>
    </source>
</evidence>
<evidence type="ECO:0000259" key="6">
    <source>
        <dbReference type="Pfam" id="PF24568"/>
    </source>
</evidence>
<feature type="domain" description="Peptidoglycan hydrolase PcsB coiled-coil" evidence="6">
    <location>
        <begin position="104"/>
        <end position="172"/>
    </location>
</feature>
<dbReference type="Gene3D" id="2.70.70.10">
    <property type="entry name" value="Glucose Permease (Domain IIA)"/>
    <property type="match status" value="1"/>
</dbReference>
<dbReference type="InterPro" id="IPR050570">
    <property type="entry name" value="Cell_wall_metabolism_enzyme"/>
</dbReference>
<dbReference type="CDD" id="cd12797">
    <property type="entry name" value="M23_peptidase"/>
    <property type="match status" value="1"/>
</dbReference>